<dbReference type="AlphaFoldDB" id="A0A100W8E9"/>
<sequence>MKTDELNRHFYPETGIGGFTHVDGTVAFYSQIAAVLKPDSEVLDFGAGRGEAPLQDRVDYRRNLMVFTGRCAHVEGCDVTEAVLHNPFLDHAEVITPGARLPYEDGRFDVVVARAVFEHLDDVGFVAGELLRVTKPGGLIAAYTPNRWGYVAAAARLVPNRFHSAALATIQPDRLPEDVFPTRYRLNTPRALRAAFAGADVAVVRTAAEPAYHFGSPWVYRLIRLADKHLPQMLQPMLYVYIRKC</sequence>
<accession>A0A100W8E9</accession>
<dbReference type="CDD" id="cd02440">
    <property type="entry name" value="AdoMet_MTases"/>
    <property type="match status" value="1"/>
</dbReference>
<proteinExistence type="predicted"/>
<dbReference type="Proteomes" id="UP000069443">
    <property type="component" value="Unassembled WGS sequence"/>
</dbReference>
<dbReference type="EMBL" id="BCSY01000011">
    <property type="protein sequence ID" value="GAS93418.1"/>
    <property type="molecule type" value="Genomic_DNA"/>
</dbReference>
<evidence type="ECO:0000313" key="2">
    <source>
        <dbReference type="Proteomes" id="UP000069443"/>
    </source>
</evidence>
<protein>
    <submittedName>
        <fullName evidence="1">Methylase</fullName>
    </submittedName>
</protein>
<reference evidence="2" key="2">
    <citation type="submission" date="2016-02" db="EMBL/GenBank/DDBJ databases">
        <title>Draft genome sequence of five rapidly growing Mycobacterium species.</title>
        <authorList>
            <person name="Katahira K."/>
            <person name="Gotou Y."/>
            <person name="Iida K."/>
            <person name="Ogura Y."/>
            <person name="Hayashi T."/>
        </authorList>
    </citation>
    <scope>NUCLEOTIDE SEQUENCE [LARGE SCALE GENOMIC DNA]</scope>
    <source>
        <strain evidence="2">JCM15298</strain>
    </source>
</reference>
<dbReference type="RefSeq" id="WP_062654748.1">
    <property type="nucleotide sequence ID" value="NZ_BCSY01000011.1"/>
</dbReference>
<dbReference type="STRING" id="228230.RMCC_0384"/>
<dbReference type="Pfam" id="PF13489">
    <property type="entry name" value="Methyltransf_23"/>
    <property type="match status" value="1"/>
</dbReference>
<dbReference type="SUPFAM" id="SSF53335">
    <property type="entry name" value="S-adenosyl-L-methionine-dependent methyltransferases"/>
    <property type="match status" value="1"/>
</dbReference>
<gene>
    <name evidence="1" type="ORF">RMCC_0384</name>
</gene>
<keyword evidence="1" id="KW-0489">Methyltransferase</keyword>
<dbReference type="GO" id="GO:0008168">
    <property type="term" value="F:methyltransferase activity"/>
    <property type="evidence" value="ECO:0007669"/>
    <property type="project" value="UniProtKB-KW"/>
</dbReference>
<dbReference type="GO" id="GO:0032259">
    <property type="term" value="P:methylation"/>
    <property type="evidence" value="ECO:0007669"/>
    <property type="project" value="UniProtKB-KW"/>
</dbReference>
<dbReference type="InterPro" id="IPR029063">
    <property type="entry name" value="SAM-dependent_MTases_sf"/>
</dbReference>
<evidence type="ECO:0000313" key="1">
    <source>
        <dbReference type="EMBL" id="GAS93418.1"/>
    </source>
</evidence>
<keyword evidence="2" id="KW-1185">Reference proteome</keyword>
<organism evidence="1 2">
    <name type="scientific">Mycolicibacterium canariasense</name>
    <name type="common">Mycobacterium canariasense</name>
    <dbReference type="NCBI Taxonomy" id="228230"/>
    <lineage>
        <taxon>Bacteria</taxon>
        <taxon>Bacillati</taxon>
        <taxon>Actinomycetota</taxon>
        <taxon>Actinomycetes</taxon>
        <taxon>Mycobacteriales</taxon>
        <taxon>Mycobacteriaceae</taxon>
        <taxon>Mycolicibacterium</taxon>
    </lineage>
</organism>
<keyword evidence="1" id="KW-0808">Transferase</keyword>
<reference evidence="2" key="1">
    <citation type="journal article" date="2016" name="Genome Announc.">
        <title>Draft Genome Sequences of Five Rapidly Growing Mycobacterium Species, M. thermoresistibile, M. fortuitum subsp. acetamidolyticum, M. canariasense, M. brisbanense, and M. novocastrense.</title>
        <authorList>
            <person name="Katahira K."/>
            <person name="Ogura Y."/>
            <person name="Gotoh Y."/>
            <person name="Hayashi T."/>
        </authorList>
    </citation>
    <scope>NUCLEOTIDE SEQUENCE [LARGE SCALE GENOMIC DNA]</scope>
    <source>
        <strain evidence="2">JCM15298</strain>
    </source>
</reference>
<dbReference type="Gene3D" id="3.40.50.150">
    <property type="entry name" value="Vaccinia Virus protein VP39"/>
    <property type="match status" value="1"/>
</dbReference>
<dbReference type="OrthoDB" id="9760689at2"/>
<comment type="caution">
    <text evidence="1">The sequence shown here is derived from an EMBL/GenBank/DDBJ whole genome shotgun (WGS) entry which is preliminary data.</text>
</comment>
<name>A0A100W8E9_MYCCR</name>